<dbReference type="SUPFAM" id="SSF69786">
    <property type="entry name" value="YggU-like"/>
    <property type="match status" value="1"/>
</dbReference>
<gene>
    <name evidence="1" type="ORF">PG993_000821</name>
</gene>
<proteinExistence type="predicted"/>
<organism evidence="1 2">
    <name type="scientific">Apiospora rasikravindrae</name>
    <dbReference type="NCBI Taxonomy" id="990691"/>
    <lineage>
        <taxon>Eukaryota</taxon>
        <taxon>Fungi</taxon>
        <taxon>Dikarya</taxon>
        <taxon>Ascomycota</taxon>
        <taxon>Pezizomycotina</taxon>
        <taxon>Sordariomycetes</taxon>
        <taxon>Xylariomycetidae</taxon>
        <taxon>Amphisphaeriales</taxon>
        <taxon>Apiosporaceae</taxon>
        <taxon>Apiospora</taxon>
    </lineage>
</organism>
<dbReference type="InterPro" id="IPR036591">
    <property type="entry name" value="YggU-like_sf"/>
</dbReference>
<sequence length="150" mass="17138">MAIFSRSSSISPSSVIQLYKGKRYFAPTEKGFFTSRAVPYTSLRILCRVKWMCKRPGVYAVSREHVEVRIKSKPYGGLPERDRAKEEVREIIAKALETSKSQVSVVSSPLSKVRDLIMEYSPDEKSFMGNQPEKWVSLAKKKLEEKAMKD</sequence>
<evidence type="ECO:0000313" key="2">
    <source>
        <dbReference type="Proteomes" id="UP001444661"/>
    </source>
</evidence>
<keyword evidence="2" id="KW-1185">Reference proteome</keyword>
<comment type="caution">
    <text evidence="1">The sequence shown here is derived from an EMBL/GenBank/DDBJ whole genome shotgun (WGS) entry which is preliminary data.</text>
</comment>
<dbReference type="EMBL" id="JAQQWK010000001">
    <property type="protein sequence ID" value="KAK8055594.1"/>
    <property type="molecule type" value="Genomic_DNA"/>
</dbReference>
<accession>A0ABR1UCF5</accession>
<dbReference type="Proteomes" id="UP001444661">
    <property type="component" value="Unassembled WGS sequence"/>
</dbReference>
<name>A0ABR1UCF5_9PEZI</name>
<evidence type="ECO:0000313" key="1">
    <source>
        <dbReference type="EMBL" id="KAK8055594.1"/>
    </source>
</evidence>
<reference evidence="1 2" key="1">
    <citation type="submission" date="2023-01" db="EMBL/GenBank/DDBJ databases">
        <title>Analysis of 21 Apiospora genomes using comparative genomics revels a genus with tremendous synthesis potential of carbohydrate active enzymes and secondary metabolites.</title>
        <authorList>
            <person name="Sorensen T."/>
        </authorList>
    </citation>
    <scope>NUCLEOTIDE SEQUENCE [LARGE SCALE GENOMIC DNA]</scope>
    <source>
        <strain evidence="1 2">CBS 33761</strain>
    </source>
</reference>
<protein>
    <submittedName>
        <fullName evidence="1">Uncharacterized protein</fullName>
    </submittedName>
</protein>
<dbReference type="Gene3D" id="3.30.1200.10">
    <property type="entry name" value="YggU-like"/>
    <property type="match status" value="1"/>
</dbReference>